<organism evidence="1 2">
    <name type="scientific">Flavobacterium seoulense</name>
    <dbReference type="NCBI Taxonomy" id="1492738"/>
    <lineage>
        <taxon>Bacteria</taxon>
        <taxon>Pseudomonadati</taxon>
        <taxon>Bacteroidota</taxon>
        <taxon>Flavobacteriia</taxon>
        <taxon>Flavobacteriales</taxon>
        <taxon>Flavobacteriaceae</taxon>
        <taxon>Flavobacterium</taxon>
    </lineage>
</organism>
<accession>A0A066WV18</accession>
<reference evidence="1 2" key="1">
    <citation type="submission" date="2014-05" db="EMBL/GenBank/DDBJ databases">
        <title>Genome Sequence of Flavobacterium sp. EM1321.</title>
        <authorList>
            <person name="Shin S.-K."/>
            <person name="Yi H."/>
        </authorList>
    </citation>
    <scope>NUCLEOTIDE SEQUENCE [LARGE SCALE GENOMIC DNA]</scope>
    <source>
        <strain evidence="1 2">EM1321</strain>
    </source>
</reference>
<evidence type="ECO:0000313" key="2">
    <source>
        <dbReference type="Proteomes" id="UP000027064"/>
    </source>
</evidence>
<dbReference type="PROSITE" id="PS51257">
    <property type="entry name" value="PROKAR_LIPOPROTEIN"/>
    <property type="match status" value="1"/>
</dbReference>
<dbReference type="PATRIC" id="fig|1492738.3.peg.438"/>
<evidence type="ECO:0000313" key="1">
    <source>
        <dbReference type="EMBL" id="KDN56423.1"/>
    </source>
</evidence>
<name>A0A066WV18_9FLAO</name>
<keyword evidence="2" id="KW-1185">Reference proteome</keyword>
<dbReference type="STRING" id="1492738.FEM21_04420"/>
<proteinExistence type="predicted"/>
<evidence type="ECO:0008006" key="3">
    <source>
        <dbReference type="Google" id="ProtNLM"/>
    </source>
</evidence>
<dbReference type="Proteomes" id="UP000027064">
    <property type="component" value="Unassembled WGS sequence"/>
</dbReference>
<comment type="caution">
    <text evidence="1">The sequence shown here is derived from an EMBL/GenBank/DDBJ whole genome shotgun (WGS) entry which is preliminary data.</text>
</comment>
<sequence length="223" mass="26170">MCKIVSKNEFLRMKYLSLIAVLFLISCGNKEDILLPKSDTTIISDVKDHSPIYIFFRTEGKDTLAEVNRNNSIITTNWILNIDKRLPLKLVIPEVMKLQDKKRKEKAHQNENAENYYSYADSVKENMAFIPFTKVHYSIGKPKSNDFVISFKKANNLVWLNGRAVKKADLLQEFFSTTFINKPRIVMQFDKNMSYDEYIQNKVLLRKFDLYSVNPILPFEFIY</sequence>
<protein>
    <recommendedName>
        <fullName evidence="3">Lipoprotein</fullName>
    </recommendedName>
</protein>
<gene>
    <name evidence="1" type="ORF">FEM21_04420</name>
</gene>
<dbReference type="EMBL" id="JNCA01000003">
    <property type="protein sequence ID" value="KDN56423.1"/>
    <property type="molecule type" value="Genomic_DNA"/>
</dbReference>
<dbReference type="AlphaFoldDB" id="A0A066WV18"/>
<dbReference type="eggNOG" id="ENOG5030DBK">
    <property type="taxonomic scope" value="Bacteria"/>
</dbReference>